<dbReference type="Pfam" id="PF08666">
    <property type="entry name" value="SAF"/>
    <property type="match status" value="1"/>
</dbReference>
<accession>A0A6L7HXV0</accession>
<dbReference type="AlphaFoldDB" id="A0A6L7HXV0"/>
<dbReference type="InterPro" id="IPR013974">
    <property type="entry name" value="SAF"/>
</dbReference>
<dbReference type="SMART" id="SM00858">
    <property type="entry name" value="SAF"/>
    <property type="match status" value="1"/>
</dbReference>
<evidence type="ECO:0000313" key="2">
    <source>
        <dbReference type="EMBL" id="MXR69162.1"/>
    </source>
</evidence>
<dbReference type="InterPro" id="IPR031571">
    <property type="entry name" value="RcpC_dom"/>
</dbReference>
<dbReference type="EMBL" id="WRPA01000008">
    <property type="protein sequence ID" value="MXR69162.1"/>
    <property type="molecule type" value="Genomic_DNA"/>
</dbReference>
<evidence type="ECO:0000313" key="3">
    <source>
        <dbReference type="Proteomes" id="UP000474778"/>
    </source>
</evidence>
<dbReference type="RefSeq" id="WP_160796078.1">
    <property type="nucleotide sequence ID" value="NZ_WRPA01000008.1"/>
</dbReference>
<organism evidence="2 3">
    <name type="scientific">Shewanella insulae</name>
    <dbReference type="NCBI Taxonomy" id="2681496"/>
    <lineage>
        <taxon>Bacteria</taxon>
        <taxon>Pseudomonadati</taxon>
        <taxon>Pseudomonadota</taxon>
        <taxon>Gammaproteobacteria</taxon>
        <taxon>Alteromonadales</taxon>
        <taxon>Shewanellaceae</taxon>
        <taxon>Shewanella</taxon>
    </lineage>
</organism>
<dbReference type="NCBIfam" id="TIGR03177">
    <property type="entry name" value="pilus_cpaB"/>
    <property type="match status" value="1"/>
</dbReference>
<name>A0A6L7HXV0_9GAMM</name>
<feature type="domain" description="SAF" evidence="1">
    <location>
        <begin position="40"/>
        <end position="102"/>
    </location>
</feature>
<sequence>MNNKTILFVVLSVIFGVIAVFLAQNWLESNSSAANVENTTSVVTVSSLVPMGTIVDRKHLVLTAVPEGIVPKGSVTKFEDAEGKVVNQKLYPGEILRQEKLINKGEGSTLASLIQPNMRAVTIRVNDVVGVAGFLLPGNRVDVINLFKEGDYKTDVVLSNVKILAIDQRASNDENKPVLVRAVTLELSMAQAEQLLVAKGRGSLQLALRNPNDDAQVEVALLNAEKDESVKSESMKPIVEAPPVVVKPSIPTEKVVYIQPSSKSKVLILKGINEQEVKVNE</sequence>
<comment type="caution">
    <text evidence="2">The sequence shown here is derived from an EMBL/GenBank/DDBJ whole genome shotgun (WGS) entry which is preliminary data.</text>
</comment>
<keyword evidence="3" id="KW-1185">Reference proteome</keyword>
<dbReference type="Proteomes" id="UP000474778">
    <property type="component" value="Unassembled WGS sequence"/>
</dbReference>
<dbReference type="Pfam" id="PF16976">
    <property type="entry name" value="RcpC"/>
    <property type="match status" value="1"/>
</dbReference>
<reference evidence="2 3" key="1">
    <citation type="submission" date="2019-12" db="EMBL/GenBank/DDBJ databases">
        <title>Shewanella insulae sp. nov., isolated from a tidal flat.</title>
        <authorList>
            <person name="Yoon J.-H."/>
        </authorList>
    </citation>
    <scope>NUCLEOTIDE SEQUENCE [LARGE SCALE GENOMIC DNA]</scope>
    <source>
        <strain evidence="2 3">JBTF-M18</strain>
    </source>
</reference>
<dbReference type="CDD" id="cd11614">
    <property type="entry name" value="SAF_CpaB_FlgA_like"/>
    <property type="match status" value="1"/>
</dbReference>
<gene>
    <name evidence="2" type="primary">cpaB</name>
    <name evidence="2" type="ORF">GNT65_10820</name>
</gene>
<protein>
    <submittedName>
        <fullName evidence="2">Flp pilus assembly protein CpaB</fullName>
    </submittedName>
</protein>
<dbReference type="InterPro" id="IPR017592">
    <property type="entry name" value="Pilus_assmbl_Flp-typ_CpaB"/>
</dbReference>
<evidence type="ECO:0000259" key="1">
    <source>
        <dbReference type="SMART" id="SM00858"/>
    </source>
</evidence>
<proteinExistence type="predicted"/>